<dbReference type="RefSeq" id="WP_267849654.1">
    <property type="nucleotide sequence ID" value="NZ_JAPMXC010000011.1"/>
</dbReference>
<keyword evidence="1" id="KW-0472">Membrane</keyword>
<accession>A0ABT3ZT25</accession>
<keyword evidence="3" id="KW-1185">Reference proteome</keyword>
<dbReference type="Proteomes" id="UP001082899">
    <property type="component" value="Unassembled WGS sequence"/>
</dbReference>
<name>A0ABT3ZT25_9BURK</name>
<comment type="caution">
    <text evidence="2">The sequence shown here is derived from an EMBL/GenBank/DDBJ whole genome shotgun (WGS) entry which is preliminary data.</text>
</comment>
<proteinExistence type="predicted"/>
<evidence type="ECO:0000313" key="2">
    <source>
        <dbReference type="EMBL" id="MCY0389729.1"/>
    </source>
</evidence>
<evidence type="ECO:0000256" key="1">
    <source>
        <dbReference type="SAM" id="Phobius"/>
    </source>
</evidence>
<sequence length="85" mass="9622">MTHIKISLVNDWRRFYTWSSVRFSAAFAVLTVALAHLLPTLAEHWPQLLPALMHWFPSADQSVWPALGAVVMILARVTSIQKVNP</sequence>
<dbReference type="EMBL" id="JAPMXC010000011">
    <property type="protein sequence ID" value="MCY0389729.1"/>
    <property type="molecule type" value="Genomic_DNA"/>
</dbReference>
<protein>
    <submittedName>
        <fullName evidence="2">Uncharacterized protein</fullName>
    </submittedName>
</protein>
<gene>
    <name evidence="2" type="ORF">OVY01_21535</name>
</gene>
<keyword evidence="1" id="KW-0812">Transmembrane</keyword>
<dbReference type="Pfam" id="PF25612">
    <property type="entry name" value="DUF7940"/>
    <property type="match status" value="1"/>
</dbReference>
<organism evidence="2 3">
    <name type="scientific">Robbsia betulipollinis</name>
    <dbReference type="NCBI Taxonomy" id="2981849"/>
    <lineage>
        <taxon>Bacteria</taxon>
        <taxon>Pseudomonadati</taxon>
        <taxon>Pseudomonadota</taxon>
        <taxon>Betaproteobacteria</taxon>
        <taxon>Burkholderiales</taxon>
        <taxon>Burkholderiaceae</taxon>
        <taxon>Robbsia</taxon>
    </lineage>
</organism>
<evidence type="ECO:0000313" key="3">
    <source>
        <dbReference type="Proteomes" id="UP001082899"/>
    </source>
</evidence>
<feature type="transmembrane region" description="Helical" evidence="1">
    <location>
        <begin position="62"/>
        <end position="79"/>
    </location>
</feature>
<keyword evidence="1" id="KW-1133">Transmembrane helix</keyword>
<dbReference type="InterPro" id="IPR057700">
    <property type="entry name" value="DUF7940"/>
</dbReference>
<feature type="transmembrane region" description="Helical" evidence="1">
    <location>
        <begin position="21"/>
        <end position="42"/>
    </location>
</feature>
<reference evidence="2" key="1">
    <citation type="submission" date="2022-11" db="EMBL/GenBank/DDBJ databases">
        <title>Robbsia betulipollinis sp. nov., isolated from pollen of birch (Betula pendula).</title>
        <authorList>
            <person name="Shi H."/>
            <person name="Ambika Manirajan B."/>
            <person name="Ratering S."/>
            <person name="Geissler-Plaum R."/>
            <person name="Schnell S."/>
        </authorList>
    </citation>
    <scope>NUCLEOTIDE SEQUENCE</scope>
    <source>
        <strain evidence="2">Bb-Pol-6</strain>
    </source>
</reference>